<proteinExistence type="inferred from homology"/>
<evidence type="ECO:0000313" key="8">
    <source>
        <dbReference type="EMBL" id="MPM68300.1"/>
    </source>
</evidence>
<reference evidence="8" key="1">
    <citation type="submission" date="2019-08" db="EMBL/GenBank/DDBJ databases">
        <authorList>
            <person name="Kucharzyk K."/>
            <person name="Murdoch R.W."/>
            <person name="Higgins S."/>
            <person name="Loffler F."/>
        </authorList>
    </citation>
    <scope>NUCLEOTIDE SEQUENCE</scope>
</reference>
<dbReference type="GO" id="GO:0005829">
    <property type="term" value="C:cytosol"/>
    <property type="evidence" value="ECO:0007669"/>
    <property type="project" value="TreeGrafter"/>
</dbReference>
<evidence type="ECO:0000259" key="7">
    <source>
        <dbReference type="SMART" id="SM01228"/>
    </source>
</evidence>
<dbReference type="SMART" id="SM01228">
    <property type="entry name" value="GIDA_assoc_3"/>
    <property type="match status" value="1"/>
</dbReference>
<keyword evidence="3" id="KW-0963">Cytoplasm</keyword>
<protein>
    <submittedName>
        <fullName evidence="8">tRNA uridine 5-carboxymethylaminomethyl modification enzyme MnmG</fullName>
    </submittedName>
</protein>
<evidence type="ECO:0000256" key="6">
    <source>
        <dbReference type="ARBA" id="ARBA00023027"/>
    </source>
</evidence>
<evidence type="ECO:0000256" key="3">
    <source>
        <dbReference type="ARBA" id="ARBA00022490"/>
    </source>
</evidence>
<dbReference type="FunFam" id="1.10.150.570:FF:000001">
    <property type="entry name" value="tRNA uridine 5-carboxymethylaminomethyl modification enzyme MnmG"/>
    <property type="match status" value="1"/>
</dbReference>
<dbReference type="GO" id="GO:0050660">
    <property type="term" value="F:flavin adenine dinucleotide binding"/>
    <property type="evidence" value="ECO:0007669"/>
    <property type="project" value="InterPro"/>
</dbReference>
<dbReference type="FunFam" id="1.10.10.1800:FF:000001">
    <property type="entry name" value="tRNA uridine 5-carboxymethylaminomethyl modification enzyme MnmG"/>
    <property type="match status" value="1"/>
</dbReference>
<keyword evidence="5" id="KW-0274">FAD</keyword>
<evidence type="ECO:0000256" key="5">
    <source>
        <dbReference type="ARBA" id="ARBA00022827"/>
    </source>
</evidence>
<dbReference type="Gene3D" id="1.10.10.1800">
    <property type="entry name" value="tRNA uridine 5-carboxymethylaminomethyl modification enzyme MnmG/GidA"/>
    <property type="match status" value="1"/>
</dbReference>
<dbReference type="PANTHER" id="PTHR11806">
    <property type="entry name" value="GLUCOSE INHIBITED DIVISION PROTEIN A"/>
    <property type="match status" value="1"/>
</dbReference>
<gene>
    <name evidence="8" type="primary">mnmG_34</name>
    <name evidence="8" type="ORF">SDC9_115231</name>
</gene>
<comment type="cofactor">
    <cofactor evidence="1">
        <name>FAD</name>
        <dbReference type="ChEBI" id="CHEBI:57692"/>
    </cofactor>
</comment>
<evidence type="ECO:0000256" key="2">
    <source>
        <dbReference type="ARBA" id="ARBA00007653"/>
    </source>
</evidence>
<feature type="domain" description="tRNA uridine 5-carboxymethylaminomethyl modification enzyme C-terminal subdomain" evidence="7">
    <location>
        <begin position="95"/>
        <end position="166"/>
    </location>
</feature>
<dbReference type="PANTHER" id="PTHR11806:SF0">
    <property type="entry name" value="PROTEIN MTO1 HOMOLOG, MITOCHONDRIAL"/>
    <property type="match status" value="1"/>
</dbReference>
<keyword evidence="6" id="KW-0520">NAD</keyword>
<comment type="similarity">
    <text evidence="2">Belongs to the MnmG family.</text>
</comment>
<accession>A0A645BS96</accession>
<comment type="caution">
    <text evidence="8">The sequence shown here is derived from an EMBL/GenBank/DDBJ whole genome shotgun (WGS) entry which is preliminary data.</text>
</comment>
<dbReference type="InterPro" id="IPR002218">
    <property type="entry name" value="MnmG-rel"/>
</dbReference>
<dbReference type="InterPro" id="IPR044920">
    <property type="entry name" value="MnmG_C_subdom_sf"/>
</dbReference>
<dbReference type="InterPro" id="IPR026904">
    <property type="entry name" value="MnmG_C"/>
</dbReference>
<sequence length="179" mass="20738">MKKGYEIGTISEERYTEFLSKMSHIQKVKEQLLDVRFTPKDEINNYLNELGYDRLTEGITGYDLLKRPNVECRILLQALGIEESDEVAKQVEIEVKYEGYINKAKKEATRLNQMEKVFLPEDINYLEIDNLSLEGKQKLDKIRPRTMGQASRISGVNPADIAVLAITLEQRRRKRGTEE</sequence>
<keyword evidence="4" id="KW-0285">Flavoprotein</keyword>
<dbReference type="AlphaFoldDB" id="A0A645BS96"/>
<dbReference type="InterPro" id="IPR047001">
    <property type="entry name" value="MnmG_C_subdom"/>
</dbReference>
<organism evidence="8">
    <name type="scientific">bioreactor metagenome</name>
    <dbReference type="NCBI Taxonomy" id="1076179"/>
    <lineage>
        <taxon>unclassified sequences</taxon>
        <taxon>metagenomes</taxon>
        <taxon>ecological metagenomes</taxon>
    </lineage>
</organism>
<dbReference type="GO" id="GO:0002098">
    <property type="term" value="P:tRNA wobble uridine modification"/>
    <property type="evidence" value="ECO:0007669"/>
    <property type="project" value="UniProtKB-ARBA"/>
</dbReference>
<dbReference type="Pfam" id="PF21680">
    <property type="entry name" value="GIDA_C_1st"/>
    <property type="match status" value="1"/>
</dbReference>
<dbReference type="EMBL" id="VSSQ01022179">
    <property type="protein sequence ID" value="MPM68300.1"/>
    <property type="molecule type" value="Genomic_DNA"/>
</dbReference>
<dbReference type="Gene3D" id="1.10.150.570">
    <property type="entry name" value="GidA associated domain, C-terminal subdomain"/>
    <property type="match status" value="1"/>
</dbReference>
<dbReference type="GO" id="GO:0030488">
    <property type="term" value="P:tRNA methylation"/>
    <property type="evidence" value="ECO:0007669"/>
    <property type="project" value="TreeGrafter"/>
</dbReference>
<evidence type="ECO:0000256" key="1">
    <source>
        <dbReference type="ARBA" id="ARBA00001974"/>
    </source>
</evidence>
<dbReference type="Pfam" id="PF13932">
    <property type="entry name" value="SAM_GIDA_C"/>
    <property type="match status" value="1"/>
</dbReference>
<name>A0A645BS96_9ZZZZ</name>
<dbReference type="InterPro" id="IPR049312">
    <property type="entry name" value="GIDA_C_N"/>
</dbReference>
<evidence type="ECO:0000256" key="4">
    <source>
        <dbReference type="ARBA" id="ARBA00022630"/>
    </source>
</evidence>